<name>M5EHS6_9HYPH</name>
<evidence type="ECO:0000313" key="1">
    <source>
        <dbReference type="EMBL" id="CCV04179.1"/>
    </source>
</evidence>
<keyword evidence="2" id="KW-1185">Reference proteome</keyword>
<dbReference type="Proteomes" id="UP000012062">
    <property type="component" value="Unassembled WGS sequence"/>
</dbReference>
<comment type="caution">
    <text evidence="1">The sequence shown here is derived from an EMBL/GenBank/DDBJ whole genome shotgun (WGS) entry which is preliminary data.</text>
</comment>
<dbReference type="AlphaFoldDB" id="M5EHS6"/>
<dbReference type="STRING" id="1297569.MESS2_1220016"/>
<sequence length="129" mass="13853">MMKISKRLGIVRSVLRRAVGFGPGVGQQATQEPFAGFPAVGGVRDFGRQVLVLQRGEALSAGIIGFENVLYLQTVHPAPPKRSRLNPPVPVSFPTVAKAWRALDICVAFATGCHSCQTGPDACERRGQR</sequence>
<proteinExistence type="predicted"/>
<organism evidence="1 2">
    <name type="scientific">Mesorhizobium metallidurans STM 2683</name>
    <dbReference type="NCBI Taxonomy" id="1297569"/>
    <lineage>
        <taxon>Bacteria</taxon>
        <taxon>Pseudomonadati</taxon>
        <taxon>Pseudomonadota</taxon>
        <taxon>Alphaproteobacteria</taxon>
        <taxon>Hyphomicrobiales</taxon>
        <taxon>Phyllobacteriaceae</taxon>
        <taxon>Mesorhizobium</taxon>
    </lineage>
</organism>
<reference evidence="1 2" key="1">
    <citation type="submission" date="2013-02" db="EMBL/GenBank/DDBJ databases">
        <authorList>
            <person name="Genoscope - CEA"/>
        </authorList>
    </citation>
    <scope>NUCLEOTIDE SEQUENCE [LARGE SCALE GENOMIC DNA]</scope>
    <source>
        <strain evidence="1 2">STM 2683</strain>
    </source>
</reference>
<accession>M5EHS6</accession>
<evidence type="ECO:0000313" key="2">
    <source>
        <dbReference type="Proteomes" id="UP000012062"/>
    </source>
</evidence>
<protein>
    <submittedName>
        <fullName evidence="1">Uncharacterized protein</fullName>
    </submittedName>
</protein>
<dbReference type="EMBL" id="CAUM01000027">
    <property type="protein sequence ID" value="CCV04179.1"/>
    <property type="molecule type" value="Genomic_DNA"/>
</dbReference>
<gene>
    <name evidence="1" type="ORF">MESS2_1220016</name>
</gene>